<feature type="transmembrane region" description="Helical" evidence="2">
    <location>
        <begin position="623"/>
        <end position="649"/>
    </location>
</feature>
<feature type="transmembrane region" description="Helical" evidence="2">
    <location>
        <begin position="118"/>
        <end position="141"/>
    </location>
</feature>
<feature type="transmembrane region" description="Helical" evidence="2">
    <location>
        <begin position="225"/>
        <end position="245"/>
    </location>
</feature>
<dbReference type="Proteomes" id="UP001175001">
    <property type="component" value="Unassembled WGS sequence"/>
</dbReference>
<feature type="compositionally biased region" description="Basic and acidic residues" evidence="1">
    <location>
        <begin position="23"/>
        <end position="35"/>
    </location>
</feature>
<evidence type="ECO:0000256" key="2">
    <source>
        <dbReference type="SAM" id="Phobius"/>
    </source>
</evidence>
<evidence type="ECO:0000256" key="1">
    <source>
        <dbReference type="SAM" id="MobiDB-lite"/>
    </source>
</evidence>
<keyword evidence="2" id="KW-0812">Transmembrane</keyword>
<feature type="transmembrane region" description="Helical" evidence="2">
    <location>
        <begin position="161"/>
        <end position="187"/>
    </location>
</feature>
<name>A0AA39X659_9PEZI</name>
<accession>A0AA39X659</accession>
<evidence type="ECO:0000313" key="3">
    <source>
        <dbReference type="EMBL" id="KAK0628029.1"/>
    </source>
</evidence>
<dbReference type="EMBL" id="JAUJDW010000131">
    <property type="protein sequence ID" value="KAK0628029.1"/>
    <property type="molecule type" value="Genomic_DNA"/>
</dbReference>
<dbReference type="Pfam" id="PF11374">
    <property type="entry name" value="DUF3176"/>
    <property type="match status" value="1"/>
</dbReference>
<dbReference type="PANTHER" id="PTHR35394:SF5">
    <property type="entry name" value="DUF3176 DOMAIN-CONTAINING PROTEIN"/>
    <property type="match status" value="1"/>
</dbReference>
<keyword evidence="4" id="KW-1185">Reference proteome</keyword>
<sequence>MDNRDGYGPVNNNIDDATTLQGDPRRSSMATERDQMFGGGNALKEASSSVMNAMAAPSGRTSMSTTRTSRAIEHFDGNPNIPPYESIAEDPEYNRGPSSKKKLPPPGWIHFLDQWNEWWIGEIVCVLLALGAFGVVIWIFVDADGKKLADWGPSISPNAMVSTFITIARFLMLAVVAECIGQLRWLYFQPADRKPRELADLDLFDGAARGPIGSVKLLFRMQAKALIASFAALVVVVALAVDPFAQQILSFPSRIAPLAVAANDTWFPAAQALEADSGVLSTANLRKTIFSALLGVEEQQPAFGCPTGNCTWENAFASLGLCSTCEDLSSSVTPACANASTAADGEQNACPQLTYTLADYHNLTLVLQNGSFVEQPRSGALAGNALHDEPLGQLYTLVRSVAGEAYPAGVKDPRLFEFAVAQLDVGVEEGGQAWDADTLASPKWNVTACAVRWCAKVYEDVEVRNGQLLNAEPRDVELTASSSSDCWSSSTCQEFQASNSSSTDSNSTSSTFTIALTNDTTSPFAQILAADFNITLSTNRTSPTDTDEAAQITAANNSPTTALYWQTDIATAFDTLAASFSNLIRSSASSSTNSNSTTSPATNSSSLAFGTPLAYQTFIAVSWPWFALPALIMACGVVLLVVCVVLTHLKGREKVMWKASSLPLLLLSPPRGEWREEEWRKGRGKGRVGVVTRTMQARLGADEKGVVRFVKN</sequence>
<comment type="caution">
    <text evidence="3">The sequence shown here is derived from an EMBL/GenBank/DDBJ whole genome shotgun (WGS) entry which is preliminary data.</text>
</comment>
<feature type="region of interest" description="Disordered" evidence="1">
    <location>
        <begin position="72"/>
        <end position="100"/>
    </location>
</feature>
<protein>
    <submittedName>
        <fullName evidence="3">Uncharacterized protein</fullName>
    </submittedName>
</protein>
<keyword evidence="2" id="KW-0472">Membrane</keyword>
<reference evidence="3" key="1">
    <citation type="submission" date="2023-06" db="EMBL/GenBank/DDBJ databases">
        <title>Multi-omics analyses reveal the molecular pathogenesis toolkit of Lasiodiplodia hormozganensis, a cross-kingdom pathogen.</title>
        <authorList>
            <person name="Felix C."/>
            <person name="Meneses R."/>
            <person name="Goncalves M.F.M."/>
            <person name="Tilleman L."/>
            <person name="Duarte A.S."/>
            <person name="Jorrin-Novo J.V."/>
            <person name="Van De Peer Y."/>
            <person name="Deforce D."/>
            <person name="Van Nieuwerburgh F."/>
            <person name="Esteves A.C."/>
            <person name="Alves A."/>
        </authorList>
    </citation>
    <scope>NUCLEOTIDE SEQUENCE</scope>
    <source>
        <strain evidence="3">CBS 339.90</strain>
    </source>
</reference>
<organism evidence="3 4">
    <name type="scientific">Lasiodiplodia hormozganensis</name>
    <dbReference type="NCBI Taxonomy" id="869390"/>
    <lineage>
        <taxon>Eukaryota</taxon>
        <taxon>Fungi</taxon>
        <taxon>Dikarya</taxon>
        <taxon>Ascomycota</taxon>
        <taxon>Pezizomycotina</taxon>
        <taxon>Dothideomycetes</taxon>
        <taxon>Dothideomycetes incertae sedis</taxon>
        <taxon>Botryosphaeriales</taxon>
        <taxon>Botryosphaeriaceae</taxon>
        <taxon>Lasiodiplodia</taxon>
    </lineage>
</organism>
<gene>
    <name evidence="3" type="ORF">DIS24_g10869</name>
</gene>
<keyword evidence="2" id="KW-1133">Transmembrane helix</keyword>
<feature type="region of interest" description="Disordered" evidence="1">
    <location>
        <begin position="1"/>
        <end position="42"/>
    </location>
</feature>
<evidence type="ECO:0000313" key="4">
    <source>
        <dbReference type="Proteomes" id="UP001175001"/>
    </source>
</evidence>
<dbReference type="AlphaFoldDB" id="A0AA39X659"/>
<dbReference type="PANTHER" id="PTHR35394">
    <property type="entry name" value="DUF3176 DOMAIN-CONTAINING PROTEIN"/>
    <property type="match status" value="1"/>
</dbReference>
<dbReference type="InterPro" id="IPR021514">
    <property type="entry name" value="DUF3176"/>
</dbReference>
<feature type="compositionally biased region" description="Polar residues" evidence="1">
    <location>
        <begin position="10"/>
        <end position="21"/>
    </location>
</feature>
<proteinExistence type="predicted"/>